<dbReference type="EMBL" id="JABVEG010000002">
    <property type="protein sequence ID" value="NUI81968.1"/>
    <property type="molecule type" value="Genomic_DNA"/>
</dbReference>
<dbReference type="NCBIfam" id="NF041581">
    <property type="entry name" value="SosA"/>
    <property type="match status" value="1"/>
</dbReference>
<proteinExistence type="predicted"/>
<accession>A0ABX2LI79</accession>
<dbReference type="PROSITE" id="PS51257">
    <property type="entry name" value="PROKAR_LIPOPROTEIN"/>
    <property type="match status" value="1"/>
</dbReference>
<keyword evidence="1" id="KW-1133">Transmembrane helix</keyword>
<evidence type="ECO:0000256" key="1">
    <source>
        <dbReference type="SAM" id="Phobius"/>
    </source>
</evidence>
<keyword evidence="1" id="KW-0472">Membrane</keyword>
<keyword evidence="1" id="KW-0812">Transmembrane</keyword>
<evidence type="ECO:0000313" key="3">
    <source>
        <dbReference type="Proteomes" id="UP000610527"/>
    </source>
</evidence>
<keyword evidence="3" id="KW-1185">Reference proteome</keyword>
<dbReference type="Proteomes" id="UP000610527">
    <property type="component" value="Unassembled WGS sequence"/>
</dbReference>
<dbReference type="GeneID" id="74185822"/>
<evidence type="ECO:0008006" key="4">
    <source>
        <dbReference type="Google" id="ProtNLM"/>
    </source>
</evidence>
<protein>
    <recommendedName>
        <fullName evidence="4">Secreted protein</fullName>
    </recommendedName>
</protein>
<name>A0ABX2LI79_9STAP</name>
<sequence>MFNKYKNKLITNIAVVSISCVVFIVFFMNLYHNAQTEQTYEITDHTISKQAIIKDDNKNVNNTNGEQDDYKVFAFVR</sequence>
<gene>
    <name evidence="2" type="ORF">HUN84_04240</name>
</gene>
<reference evidence="2 3" key="1">
    <citation type="submission" date="2020-06" db="EMBL/GenBank/DDBJ databases">
        <title>Staphylococcus borealis sp. nov. -A novel member of the Staphylococcaceae family isolated from skin and blood in humans.</title>
        <authorList>
            <person name="Pain M."/>
            <person name="Wolden R."/>
            <person name="Jaen-Luchoro D."/>
            <person name="Salva-Serra F."/>
            <person name="Iglesias B.P."/>
            <person name="Karlsson R."/>
            <person name="Klingenberg C."/>
            <person name="Cavanagh J.P."/>
        </authorList>
    </citation>
    <scope>NUCLEOTIDE SEQUENCE [LARGE SCALE GENOMIC DNA]</scope>
    <source>
        <strain evidence="2 3">58-22</strain>
    </source>
</reference>
<organism evidence="2 3">
    <name type="scientific">Staphylococcus borealis</name>
    <dbReference type="NCBI Taxonomy" id="2742203"/>
    <lineage>
        <taxon>Bacteria</taxon>
        <taxon>Bacillati</taxon>
        <taxon>Bacillota</taxon>
        <taxon>Bacilli</taxon>
        <taxon>Bacillales</taxon>
        <taxon>Staphylococcaceae</taxon>
        <taxon>Staphylococcus</taxon>
    </lineage>
</organism>
<dbReference type="InterPro" id="IPR048170">
    <property type="entry name" value="SosA-like"/>
</dbReference>
<evidence type="ECO:0000313" key="2">
    <source>
        <dbReference type="EMBL" id="NUI81968.1"/>
    </source>
</evidence>
<comment type="caution">
    <text evidence="2">The sequence shown here is derived from an EMBL/GenBank/DDBJ whole genome shotgun (WGS) entry which is preliminary data.</text>
</comment>
<feature type="transmembrane region" description="Helical" evidence="1">
    <location>
        <begin position="9"/>
        <end position="31"/>
    </location>
</feature>
<dbReference type="RefSeq" id="WP_053029397.1">
    <property type="nucleotide sequence ID" value="NZ_CUEE01000002.1"/>
</dbReference>